<accession>A0ABN3LBI4</accession>
<feature type="transmembrane region" description="Helical" evidence="1">
    <location>
        <begin position="20"/>
        <end position="39"/>
    </location>
</feature>
<keyword evidence="3" id="KW-1185">Reference proteome</keyword>
<evidence type="ECO:0000313" key="3">
    <source>
        <dbReference type="Proteomes" id="UP001500730"/>
    </source>
</evidence>
<evidence type="ECO:0000313" key="2">
    <source>
        <dbReference type="EMBL" id="GAA2479760.1"/>
    </source>
</evidence>
<evidence type="ECO:0008006" key="4">
    <source>
        <dbReference type="Google" id="ProtNLM"/>
    </source>
</evidence>
<comment type="caution">
    <text evidence="2">The sequence shown here is derived from an EMBL/GenBank/DDBJ whole genome shotgun (WGS) entry which is preliminary data.</text>
</comment>
<protein>
    <recommendedName>
        <fullName evidence="4">DUF2530 domain-containing protein</fullName>
    </recommendedName>
</protein>
<proteinExistence type="predicted"/>
<dbReference type="RefSeq" id="WP_344254383.1">
    <property type="nucleotide sequence ID" value="NZ_BAAARE010000006.1"/>
</dbReference>
<dbReference type="EMBL" id="BAAARE010000006">
    <property type="protein sequence ID" value="GAA2479760.1"/>
    <property type="molecule type" value="Genomic_DNA"/>
</dbReference>
<reference evidence="2 3" key="1">
    <citation type="journal article" date="2019" name="Int. J. Syst. Evol. Microbiol.">
        <title>The Global Catalogue of Microorganisms (GCM) 10K type strain sequencing project: providing services to taxonomists for standard genome sequencing and annotation.</title>
        <authorList>
            <consortium name="The Broad Institute Genomics Platform"/>
            <consortium name="The Broad Institute Genome Sequencing Center for Infectious Disease"/>
            <person name="Wu L."/>
            <person name="Ma J."/>
        </authorList>
    </citation>
    <scope>NUCLEOTIDE SEQUENCE [LARGE SCALE GENOMIC DNA]</scope>
    <source>
        <strain evidence="2 3">JCM 16259</strain>
    </source>
</reference>
<gene>
    <name evidence="2" type="ORF">GCM10009858_16700</name>
</gene>
<sequence>MAEQTPSSGKRVTRSYRRPVGGAWWLWLLVVTVALGFVGRSDSGFWSVFLWSVVGFVVGSLAAIALSGRLVRAGSEDEAFAGLVGADGVGGAR</sequence>
<feature type="transmembrane region" description="Helical" evidence="1">
    <location>
        <begin position="45"/>
        <end position="66"/>
    </location>
</feature>
<name>A0ABN3LBI4_9MICO</name>
<keyword evidence="1" id="KW-1133">Transmembrane helix</keyword>
<organism evidence="2 3">
    <name type="scientific">Terrabacter carboxydivorans</name>
    <dbReference type="NCBI Taxonomy" id="619730"/>
    <lineage>
        <taxon>Bacteria</taxon>
        <taxon>Bacillati</taxon>
        <taxon>Actinomycetota</taxon>
        <taxon>Actinomycetes</taxon>
        <taxon>Micrococcales</taxon>
        <taxon>Intrasporangiaceae</taxon>
        <taxon>Terrabacter</taxon>
    </lineage>
</organism>
<keyword evidence="1" id="KW-0472">Membrane</keyword>
<evidence type="ECO:0000256" key="1">
    <source>
        <dbReference type="SAM" id="Phobius"/>
    </source>
</evidence>
<dbReference type="Proteomes" id="UP001500730">
    <property type="component" value="Unassembled WGS sequence"/>
</dbReference>
<keyword evidence="1" id="KW-0812">Transmembrane</keyword>